<name>A0A177AUD7_9BILA</name>
<protein>
    <submittedName>
        <fullName evidence="2">Uncharacterized protein</fullName>
    </submittedName>
</protein>
<evidence type="ECO:0000313" key="2">
    <source>
        <dbReference type="EMBL" id="OAF65618.1"/>
    </source>
</evidence>
<sequence>MKCKLRRIRNIQKKLKTIKGKIEDTANVHNLMIDSIDENINKQDAKNKGNEVGDKLIEPRVEKRPVVEDSLVAKIAQVKKLKEKNAYLEKQISLLKSIKNKNTTRNENIDDLNEIIKELKEKNTKLNEKNVALSSQYKMANELLTKEKITMNKTLIELSNAENQRLSLKEETKNNLKLRHEFIHHLENEKSICDVEEKNPELIIQKEPEIEQHNERFDPPPFSEIHDDNFLLIGKFNKELLNSLKRDIEQPLQLYSKIEQVLYG</sequence>
<accession>A0A177AUD7</accession>
<organism evidence="2 3">
    <name type="scientific">Intoshia linei</name>
    <dbReference type="NCBI Taxonomy" id="1819745"/>
    <lineage>
        <taxon>Eukaryota</taxon>
        <taxon>Metazoa</taxon>
        <taxon>Spiralia</taxon>
        <taxon>Lophotrochozoa</taxon>
        <taxon>Mesozoa</taxon>
        <taxon>Orthonectida</taxon>
        <taxon>Rhopaluridae</taxon>
        <taxon>Intoshia</taxon>
    </lineage>
</organism>
<keyword evidence="3" id="KW-1185">Reference proteome</keyword>
<evidence type="ECO:0000256" key="1">
    <source>
        <dbReference type="SAM" id="Coils"/>
    </source>
</evidence>
<reference evidence="2 3" key="1">
    <citation type="submission" date="2016-04" db="EMBL/GenBank/DDBJ databases">
        <title>The genome of Intoshia linei affirms orthonectids as highly simplified spiralians.</title>
        <authorList>
            <person name="Mikhailov K.V."/>
            <person name="Slusarev G.S."/>
            <person name="Nikitin M.A."/>
            <person name="Logacheva M.D."/>
            <person name="Penin A."/>
            <person name="Aleoshin V."/>
            <person name="Panchin Y.V."/>
        </authorList>
    </citation>
    <scope>NUCLEOTIDE SEQUENCE [LARGE SCALE GENOMIC DNA]</scope>
    <source>
        <strain evidence="2">Intl2013</strain>
        <tissue evidence="2">Whole animal</tissue>
    </source>
</reference>
<dbReference type="EMBL" id="LWCA01001215">
    <property type="protein sequence ID" value="OAF65618.1"/>
    <property type="molecule type" value="Genomic_DNA"/>
</dbReference>
<keyword evidence="1" id="KW-0175">Coiled coil</keyword>
<comment type="caution">
    <text evidence="2">The sequence shown here is derived from an EMBL/GenBank/DDBJ whole genome shotgun (WGS) entry which is preliminary data.</text>
</comment>
<proteinExistence type="predicted"/>
<dbReference type="Proteomes" id="UP000078046">
    <property type="component" value="Unassembled WGS sequence"/>
</dbReference>
<dbReference type="AlphaFoldDB" id="A0A177AUD7"/>
<feature type="coiled-coil region" evidence="1">
    <location>
        <begin position="71"/>
        <end position="171"/>
    </location>
</feature>
<gene>
    <name evidence="2" type="ORF">A3Q56_06691</name>
</gene>
<evidence type="ECO:0000313" key="3">
    <source>
        <dbReference type="Proteomes" id="UP000078046"/>
    </source>
</evidence>